<evidence type="ECO:0000256" key="2">
    <source>
        <dbReference type="ARBA" id="ARBA00022692"/>
    </source>
</evidence>
<feature type="transmembrane region" description="Helical" evidence="6">
    <location>
        <begin position="437"/>
        <end position="457"/>
    </location>
</feature>
<dbReference type="Proteomes" id="UP000239156">
    <property type="component" value="Unassembled WGS sequence"/>
</dbReference>
<dbReference type="Pfam" id="PF05653">
    <property type="entry name" value="Mg_trans_NIPA"/>
    <property type="match status" value="2"/>
</dbReference>
<feature type="transmembrane region" description="Helical" evidence="6">
    <location>
        <begin position="121"/>
        <end position="143"/>
    </location>
</feature>
<evidence type="ECO:0000256" key="5">
    <source>
        <dbReference type="SAM" id="MobiDB-lite"/>
    </source>
</evidence>
<feature type="compositionally biased region" description="Low complexity" evidence="5">
    <location>
        <begin position="209"/>
        <end position="227"/>
    </location>
</feature>
<dbReference type="GO" id="GO:0016020">
    <property type="term" value="C:membrane"/>
    <property type="evidence" value="ECO:0007669"/>
    <property type="project" value="UniProtKB-SubCell"/>
</dbReference>
<evidence type="ECO:0000256" key="1">
    <source>
        <dbReference type="ARBA" id="ARBA00004141"/>
    </source>
</evidence>
<protein>
    <recommendedName>
        <fullName evidence="9">Magnesium transporter NIPA</fullName>
    </recommendedName>
</protein>
<feature type="region of interest" description="Disordered" evidence="5">
    <location>
        <begin position="208"/>
        <end position="240"/>
    </location>
</feature>
<keyword evidence="3 6" id="KW-1133">Transmembrane helix</keyword>
<dbReference type="AlphaFoldDB" id="A0A2S4V7U0"/>
<feature type="compositionally biased region" description="Acidic residues" evidence="5">
    <location>
        <begin position="686"/>
        <end position="696"/>
    </location>
</feature>
<keyword evidence="8" id="KW-1185">Reference proteome</keyword>
<accession>A0A2S4V7U0</accession>
<evidence type="ECO:0000313" key="8">
    <source>
        <dbReference type="Proteomes" id="UP000239156"/>
    </source>
</evidence>
<feature type="compositionally biased region" description="Acidic residues" evidence="5">
    <location>
        <begin position="474"/>
        <end position="493"/>
    </location>
</feature>
<feature type="compositionally biased region" description="Polar residues" evidence="5">
    <location>
        <begin position="704"/>
        <end position="714"/>
    </location>
</feature>
<feature type="region of interest" description="Disordered" evidence="5">
    <location>
        <begin position="463"/>
        <end position="593"/>
    </location>
</feature>
<feature type="compositionally biased region" description="Low complexity" evidence="5">
    <location>
        <begin position="671"/>
        <end position="685"/>
    </location>
</feature>
<dbReference type="VEuPathDB" id="FungiDB:PSHT_06616"/>
<dbReference type="PANTHER" id="PTHR12570">
    <property type="match status" value="1"/>
</dbReference>
<evidence type="ECO:0000256" key="4">
    <source>
        <dbReference type="ARBA" id="ARBA00023136"/>
    </source>
</evidence>
<dbReference type="InterPro" id="IPR008521">
    <property type="entry name" value="Mg_trans_NIPA"/>
</dbReference>
<feature type="transmembrane region" description="Helical" evidence="6">
    <location>
        <begin position="93"/>
        <end position="115"/>
    </location>
</feature>
<feature type="transmembrane region" description="Helical" evidence="6">
    <location>
        <begin position="374"/>
        <end position="394"/>
    </location>
</feature>
<name>A0A2S4V7U0_9BASI</name>
<comment type="subcellular location">
    <subcellularLocation>
        <location evidence="1">Membrane</location>
        <topology evidence="1">Multi-pass membrane protein</topology>
    </subcellularLocation>
</comment>
<feature type="region of interest" description="Disordered" evidence="5">
    <location>
        <begin position="265"/>
        <end position="290"/>
    </location>
</feature>
<feature type="compositionally biased region" description="Basic and acidic residues" evidence="5">
    <location>
        <begin position="724"/>
        <end position="739"/>
    </location>
</feature>
<feature type="transmembrane region" description="Helical" evidence="6">
    <location>
        <begin position="21"/>
        <end position="44"/>
    </location>
</feature>
<feature type="transmembrane region" description="Helical" evidence="6">
    <location>
        <begin position="64"/>
        <end position="86"/>
    </location>
</feature>
<proteinExistence type="predicted"/>
<feature type="transmembrane region" description="Helical" evidence="6">
    <location>
        <begin position="164"/>
        <end position="184"/>
    </location>
</feature>
<dbReference type="PANTHER" id="PTHR12570:SF86">
    <property type="entry name" value="ADR321CP"/>
    <property type="match status" value="1"/>
</dbReference>
<evidence type="ECO:0000256" key="6">
    <source>
        <dbReference type="SAM" id="Phobius"/>
    </source>
</evidence>
<evidence type="ECO:0008006" key="9">
    <source>
        <dbReference type="Google" id="ProtNLM"/>
    </source>
</evidence>
<sequence length="739" mass="82870">MGGSTAKTRRNHQKERHRMTSINLPLGISIGLLASFIQSLGLTIQRKSHLQNDRLPLSSRKPDYLRPVWLIGFTIYFSFNILGSIFQIGTLPLIILGPLGAISLLWNAILARLLLADTFSIHLIFGTILIGLGALLIGIYGLIPDQSASHNLEQLIYLYSRTPFLVEIIILILTFSIICSFAHLHEYRLNQTLETISLLTISPNLTPPTTQLQSRSSSTNSQSNNHNNNDHSLSRNYSSSNPISLSYPHQPIDIIESHIPLTPPFSTASHLQSNNNNSNSNKRHHQQSRLSRTIYHPSGSPLLQLSSIDNKDENGGCDHELLSNQKIDRLKLLIGIAYGSTSGTLSGICLLFAKTGVELLIKSLTGTVNEFAKIQTWLILFVLLVSALLQLWYLNKALRLVNPTLICPLAFCFYNLSSIISSLVYYDQLKLLSNFQIFAISTGTIILLGGVWVVSIGTTTNTSNTHNTLKQLDDQEEEEGRVNENEEEEEEEEDHHNENEATPLLPSSSKIGGGHSSEEDEEEEQELSEEYTEDSIGMDDATSSLKPEDHRRPSYNNSRRNTLLLHPPTASTSTTTGSSSNHRLSQDNCRRRSSFQTAHPFDHLIRQFMADGDVTPVRGFSIGLGAASPGFAIRPKKRLARKSGDGYLIGRSSLSRHSHERDLYHHHHLSHQSSPAQRQQQQQPEQEQEDHEEEQPNQEQQTQDGSLHEQSQWDLHQHRQASLEPDRDHPPDPHRHSYS</sequence>
<comment type="caution">
    <text evidence="7">The sequence shown here is derived from an EMBL/GenBank/DDBJ whole genome shotgun (WGS) entry which is preliminary data.</text>
</comment>
<keyword evidence="4 6" id="KW-0472">Membrane</keyword>
<feature type="region of interest" description="Disordered" evidence="5">
    <location>
        <begin position="664"/>
        <end position="739"/>
    </location>
</feature>
<dbReference type="EMBL" id="PKSL01000097">
    <property type="protein sequence ID" value="POW05525.1"/>
    <property type="molecule type" value="Genomic_DNA"/>
</dbReference>
<feature type="compositionally biased region" description="Acidic residues" evidence="5">
    <location>
        <begin position="518"/>
        <end position="537"/>
    </location>
</feature>
<dbReference type="VEuPathDB" id="FungiDB:PSTT_09609"/>
<reference evidence="7" key="1">
    <citation type="submission" date="2017-12" db="EMBL/GenBank/DDBJ databases">
        <title>Gene loss provides genomic basis for host adaptation in cereal stripe rust fungi.</title>
        <authorList>
            <person name="Xia C."/>
        </authorList>
    </citation>
    <scope>NUCLEOTIDE SEQUENCE [LARGE SCALE GENOMIC DNA]</scope>
    <source>
        <strain evidence="7">93-210</strain>
    </source>
</reference>
<feature type="transmembrane region" description="Helical" evidence="6">
    <location>
        <begin position="400"/>
        <end position="425"/>
    </location>
</feature>
<gene>
    <name evidence="7" type="ORF">PSTT_09609</name>
</gene>
<keyword evidence="2 6" id="KW-0812">Transmembrane</keyword>
<feature type="transmembrane region" description="Helical" evidence="6">
    <location>
        <begin position="332"/>
        <end position="353"/>
    </location>
</feature>
<evidence type="ECO:0000313" key="7">
    <source>
        <dbReference type="EMBL" id="POW05525.1"/>
    </source>
</evidence>
<feature type="compositionally biased region" description="Low complexity" evidence="5">
    <location>
        <begin position="569"/>
        <end position="580"/>
    </location>
</feature>
<dbReference type="GO" id="GO:0015095">
    <property type="term" value="F:magnesium ion transmembrane transporter activity"/>
    <property type="evidence" value="ECO:0007669"/>
    <property type="project" value="InterPro"/>
</dbReference>
<evidence type="ECO:0000256" key="3">
    <source>
        <dbReference type="ARBA" id="ARBA00022989"/>
    </source>
</evidence>
<organism evidence="7 8">
    <name type="scientific">Puccinia striiformis</name>
    <dbReference type="NCBI Taxonomy" id="27350"/>
    <lineage>
        <taxon>Eukaryota</taxon>
        <taxon>Fungi</taxon>
        <taxon>Dikarya</taxon>
        <taxon>Basidiomycota</taxon>
        <taxon>Pucciniomycotina</taxon>
        <taxon>Pucciniomycetes</taxon>
        <taxon>Pucciniales</taxon>
        <taxon>Pucciniaceae</taxon>
        <taxon>Puccinia</taxon>
    </lineage>
</organism>